<dbReference type="Proteomes" id="UP000013307">
    <property type="component" value="Chromosome"/>
</dbReference>
<evidence type="ECO:0000313" key="3">
    <source>
        <dbReference type="Proteomes" id="UP000013307"/>
    </source>
</evidence>
<dbReference type="InterPro" id="IPR000182">
    <property type="entry name" value="GNAT_dom"/>
</dbReference>
<name>N0BFG2_9EURY</name>
<protein>
    <submittedName>
        <fullName evidence="2">Acetyltransferase, including N-acetylase of ribosomal protein</fullName>
    </submittedName>
</protein>
<dbReference type="Pfam" id="PF00583">
    <property type="entry name" value="Acetyltransf_1"/>
    <property type="match status" value="1"/>
</dbReference>
<evidence type="ECO:0000313" key="2">
    <source>
        <dbReference type="EMBL" id="AGK61768.1"/>
    </source>
</evidence>
<dbReference type="RefSeq" id="WP_015591366.1">
    <property type="nucleotide sequence ID" value="NC_021169.1"/>
</dbReference>
<dbReference type="KEGG" id="ast:Asulf_01797"/>
<dbReference type="PANTHER" id="PTHR43415:SF3">
    <property type="entry name" value="GNAT-FAMILY ACETYLTRANSFERASE"/>
    <property type="match status" value="1"/>
</dbReference>
<dbReference type="OrthoDB" id="11597at2157"/>
<dbReference type="GO" id="GO:0016747">
    <property type="term" value="F:acyltransferase activity, transferring groups other than amino-acyl groups"/>
    <property type="evidence" value="ECO:0007669"/>
    <property type="project" value="InterPro"/>
</dbReference>
<gene>
    <name evidence="2" type="ORF">Asulf_01797</name>
</gene>
<reference evidence="2 3" key="1">
    <citation type="journal article" date="2013" name="Genome Announc.">
        <title>Complete Genome Sequence of the Thermophilic and Facultatively Chemolithoautotrophic Sulfate Reducer Archaeoglobus sulfaticallidus Strain PM70-1T.</title>
        <authorList>
            <person name="Stokke R."/>
            <person name="Hocking W.P."/>
            <person name="Steinsbu B.O."/>
            <person name="Steen I.H."/>
        </authorList>
    </citation>
    <scope>NUCLEOTIDE SEQUENCE [LARGE SCALE GENOMIC DNA]</scope>
    <source>
        <strain evidence="2">PM70-1</strain>
    </source>
</reference>
<dbReference type="eggNOG" id="arCOG00842">
    <property type="taxonomic scope" value="Archaea"/>
</dbReference>
<dbReference type="STRING" id="387631.Asulf_01797"/>
<dbReference type="HOGENOM" id="CLU_013985_19_1_2"/>
<dbReference type="GO" id="GO:0005840">
    <property type="term" value="C:ribosome"/>
    <property type="evidence" value="ECO:0007669"/>
    <property type="project" value="UniProtKB-KW"/>
</dbReference>
<evidence type="ECO:0000259" key="1">
    <source>
        <dbReference type="PROSITE" id="PS51186"/>
    </source>
</evidence>
<organism evidence="2 3">
    <name type="scientific">Archaeoglobus sulfaticallidus PM70-1</name>
    <dbReference type="NCBI Taxonomy" id="387631"/>
    <lineage>
        <taxon>Archaea</taxon>
        <taxon>Methanobacteriati</taxon>
        <taxon>Methanobacteriota</taxon>
        <taxon>Archaeoglobi</taxon>
        <taxon>Archaeoglobales</taxon>
        <taxon>Archaeoglobaceae</taxon>
        <taxon>Archaeoglobus</taxon>
    </lineage>
</organism>
<dbReference type="SUPFAM" id="SSF55729">
    <property type="entry name" value="Acyl-CoA N-acyltransferases (Nat)"/>
    <property type="match status" value="1"/>
</dbReference>
<keyword evidence="2" id="KW-0808">Transferase</keyword>
<keyword evidence="2" id="KW-0689">Ribosomal protein</keyword>
<keyword evidence="2" id="KW-0687">Ribonucleoprotein</keyword>
<dbReference type="EMBL" id="CP005290">
    <property type="protein sequence ID" value="AGK61768.1"/>
    <property type="molecule type" value="Genomic_DNA"/>
</dbReference>
<sequence>MFSLEEITIRKASLEDYTEEKYEFIYNWMSQVADYLYFTPKRERMEKDRIRFLASLESNLTVVAVTNDGKVVGQCQLFKSDSPKLSHVAKVGIAVAPSYWRKGIGTALLRKIEEIAKSEGIIKIEAEVIAPNTAALNLFKKNGYHQEGRRLKKFNFKGSLVDEIEFGKFL</sequence>
<feature type="domain" description="N-acetyltransferase" evidence="1">
    <location>
        <begin position="12"/>
        <end position="170"/>
    </location>
</feature>
<dbReference type="PROSITE" id="PS51186">
    <property type="entry name" value="GNAT"/>
    <property type="match status" value="1"/>
</dbReference>
<dbReference type="GeneID" id="25398486"/>
<keyword evidence="3" id="KW-1185">Reference proteome</keyword>
<accession>N0BFG2</accession>
<dbReference type="AlphaFoldDB" id="N0BFG2"/>
<dbReference type="Gene3D" id="3.40.630.30">
    <property type="match status" value="1"/>
</dbReference>
<dbReference type="InterPro" id="IPR016181">
    <property type="entry name" value="Acyl_CoA_acyltransferase"/>
</dbReference>
<proteinExistence type="predicted"/>
<dbReference type="CDD" id="cd04301">
    <property type="entry name" value="NAT_SF"/>
    <property type="match status" value="1"/>
</dbReference>
<dbReference type="PANTHER" id="PTHR43415">
    <property type="entry name" value="SPERMIDINE N(1)-ACETYLTRANSFERASE"/>
    <property type="match status" value="1"/>
</dbReference>